<dbReference type="Gene3D" id="3.20.70.20">
    <property type="match status" value="1"/>
</dbReference>
<evidence type="ECO:0000256" key="3">
    <source>
        <dbReference type="ARBA" id="ARBA00022628"/>
    </source>
</evidence>
<dbReference type="InterPro" id="IPR013509">
    <property type="entry name" value="RNR_lsu_N"/>
</dbReference>
<dbReference type="SUPFAM" id="SSF51998">
    <property type="entry name" value="PFL-like glycyl radical enzymes"/>
    <property type="match status" value="1"/>
</dbReference>
<comment type="cofactor">
    <cofactor evidence="1 11">
        <name>adenosylcob(III)alamin</name>
        <dbReference type="ChEBI" id="CHEBI:18408"/>
    </cofactor>
</comment>
<protein>
    <recommendedName>
        <fullName evidence="11">Vitamin B12-dependent ribonucleotide reductase</fullName>
        <ecNumber evidence="11">1.17.4.1</ecNumber>
    </recommendedName>
</protein>
<evidence type="ECO:0000256" key="6">
    <source>
        <dbReference type="ARBA" id="ARBA00023002"/>
    </source>
</evidence>
<dbReference type="GO" id="GO:0031419">
    <property type="term" value="F:cobalamin binding"/>
    <property type="evidence" value="ECO:0007669"/>
    <property type="project" value="UniProtKB-KW"/>
</dbReference>
<keyword evidence="15" id="KW-1185">Reference proteome</keyword>
<dbReference type="GO" id="GO:0004748">
    <property type="term" value="F:ribonucleoside-diphosphate reductase activity, thioredoxin disulfide as acceptor"/>
    <property type="evidence" value="ECO:0007669"/>
    <property type="project" value="UniProtKB-EC"/>
</dbReference>
<proteinExistence type="inferred from homology"/>
<evidence type="ECO:0000256" key="8">
    <source>
        <dbReference type="ARBA" id="ARBA00023157"/>
    </source>
</evidence>
<reference evidence="14 15" key="1">
    <citation type="submission" date="2018-08" db="EMBL/GenBank/DDBJ databases">
        <title>Lysobacter sp. zong2l5, whole genome shotgun sequence.</title>
        <authorList>
            <person name="Zhang X."/>
            <person name="Feng G."/>
            <person name="Zhu H."/>
        </authorList>
    </citation>
    <scope>NUCLEOTIDE SEQUENCE [LARGE SCALE GENOMIC DNA]</scope>
    <source>
        <strain evidence="15">zong2l5</strain>
    </source>
</reference>
<dbReference type="GO" id="GO:0009263">
    <property type="term" value="P:deoxyribonucleotide biosynthetic process"/>
    <property type="evidence" value="ECO:0007669"/>
    <property type="project" value="UniProtKB-KW"/>
</dbReference>
<keyword evidence="5 11" id="KW-0547">Nucleotide-binding</keyword>
<evidence type="ECO:0000259" key="12">
    <source>
        <dbReference type="Pfam" id="PF00317"/>
    </source>
</evidence>
<evidence type="ECO:0000256" key="4">
    <source>
        <dbReference type="ARBA" id="ARBA00022634"/>
    </source>
</evidence>
<evidence type="ECO:0000256" key="11">
    <source>
        <dbReference type="RuleBase" id="RU364064"/>
    </source>
</evidence>
<dbReference type="InterPro" id="IPR000788">
    <property type="entry name" value="RNR_lg_C"/>
</dbReference>
<evidence type="ECO:0000256" key="9">
    <source>
        <dbReference type="ARBA" id="ARBA00023285"/>
    </source>
</evidence>
<dbReference type="PANTHER" id="PTHR43371">
    <property type="entry name" value="VITAMIN B12-DEPENDENT RIBONUCLEOTIDE REDUCTASE"/>
    <property type="match status" value="1"/>
</dbReference>
<feature type="domain" description="Ribonucleotide reductase large subunit N-terminal" evidence="12">
    <location>
        <begin position="22"/>
        <end position="93"/>
    </location>
</feature>
<dbReference type="Proteomes" id="UP000264492">
    <property type="component" value="Unassembled WGS sequence"/>
</dbReference>
<evidence type="ECO:0000256" key="7">
    <source>
        <dbReference type="ARBA" id="ARBA00023116"/>
    </source>
</evidence>
<dbReference type="EC" id="1.17.4.1" evidence="11"/>
<organism evidence="14 15">
    <name type="scientific">Lysobacter silvisoli</name>
    <dbReference type="NCBI Taxonomy" id="2293254"/>
    <lineage>
        <taxon>Bacteria</taxon>
        <taxon>Pseudomonadati</taxon>
        <taxon>Pseudomonadota</taxon>
        <taxon>Gammaproteobacteria</taxon>
        <taxon>Lysobacterales</taxon>
        <taxon>Lysobacteraceae</taxon>
        <taxon>Lysobacter</taxon>
    </lineage>
</organism>
<comment type="caution">
    <text evidence="14">The sequence shown here is derived from an EMBL/GenBank/DDBJ whole genome shotgun (WGS) entry which is preliminary data.</text>
</comment>
<evidence type="ECO:0000259" key="13">
    <source>
        <dbReference type="Pfam" id="PF02867"/>
    </source>
</evidence>
<dbReference type="InterPro" id="IPR013344">
    <property type="entry name" value="RNR_NrdJ/NrdZ"/>
</dbReference>
<dbReference type="Pfam" id="PF02867">
    <property type="entry name" value="Ribonuc_red_lgC"/>
    <property type="match status" value="1"/>
</dbReference>
<dbReference type="FunFam" id="3.20.70.20:FF:000040">
    <property type="entry name" value="Vitamin B12-dependent ribonucleotide reductase"/>
    <property type="match status" value="1"/>
</dbReference>
<dbReference type="GO" id="GO:0071897">
    <property type="term" value="P:DNA biosynthetic process"/>
    <property type="evidence" value="ECO:0007669"/>
    <property type="project" value="UniProtKB-KW"/>
</dbReference>
<keyword evidence="9 11" id="KW-0170">Cobalt</keyword>
<evidence type="ECO:0000256" key="5">
    <source>
        <dbReference type="ARBA" id="ARBA00022741"/>
    </source>
</evidence>
<keyword evidence="3 11" id="KW-0846">Cobalamin</keyword>
<dbReference type="Pfam" id="PF00317">
    <property type="entry name" value="Ribonuc_red_lgN"/>
    <property type="match status" value="1"/>
</dbReference>
<dbReference type="NCBIfam" id="TIGR02504">
    <property type="entry name" value="NrdJ_Z"/>
    <property type="match status" value="1"/>
</dbReference>
<comment type="function">
    <text evidence="11">Catalyzes the reduction of ribonucleotides to deoxyribonucleotides. May function to provide a pool of deoxyribonucleotide precursors for DNA repair during oxygen limitation and/or for immediate growth after restoration of oxygen.</text>
</comment>
<evidence type="ECO:0000256" key="1">
    <source>
        <dbReference type="ARBA" id="ARBA00001922"/>
    </source>
</evidence>
<dbReference type="AlphaFoldDB" id="A0A371K0D7"/>
<gene>
    <name evidence="14" type="ORF">DX914_13865</name>
</gene>
<dbReference type="InterPro" id="IPR050862">
    <property type="entry name" value="RdRp_reductase_class-2"/>
</dbReference>
<evidence type="ECO:0000313" key="15">
    <source>
        <dbReference type="Proteomes" id="UP000264492"/>
    </source>
</evidence>
<evidence type="ECO:0000256" key="10">
    <source>
        <dbReference type="ARBA" id="ARBA00047754"/>
    </source>
</evidence>
<dbReference type="EMBL" id="QTSU01000002">
    <property type="protein sequence ID" value="RDZ27322.1"/>
    <property type="molecule type" value="Genomic_DNA"/>
</dbReference>
<comment type="catalytic activity">
    <reaction evidence="10 11">
        <text>a 2'-deoxyribonucleoside 5'-diphosphate + [thioredoxin]-disulfide + H2O = a ribonucleoside 5'-diphosphate + [thioredoxin]-dithiol</text>
        <dbReference type="Rhea" id="RHEA:23252"/>
        <dbReference type="Rhea" id="RHEA-COMP:10698"/>
        <dbReference type="Rhea" id="RHEA-COMP:10700"/>
        <dbReference type="ChEBI" id="CHEBI:15377"/>
        <dbReference type="ChEBI" id="CHEBI:29950"/>
        <dbReference type="ChEBI" id="CHEBI:50058"/>
        <dbReference type="ChEBI" id="CHEBI:57930"/>
        <dbReference type="ChEBI" id="CHEBI:73316"/>
        <dbReference type="EC" id="1.17.4.1"/>
    </reaction>
</comment>
<keyword evidence="8" id="KW-1015">Disulfide bond</keyword>
<sequence>MSTVRLEAVKTEAADKDIPLQPASQDIWDKKYRLKTKNGESVDADIDGTYQRVAKALADAEPTAEKQQYWNERFVWALRRGAIPAGRITSNAGALEHKPATSTINCTVSGTIEDSMDGILEKVHEAGLTLKAGCGIGYEFSTLRPRGAFVAGAGAYTSGPMSFMDIYDKMCFTVSSAGGRRGAQMGTFDVSHPDVKDFIRAKREDGRLRQFNLSLLITDGFMDAVKLDADWPLVFPVNIKERGDLDLDDAAKVVWRDWPTQRNYIVRDDGLVACKIYGHIRARHLWDMIMVSTYDYAEPGFILIDRVNEMNNNWWCETIRATNPCGEQPLPPYGACLLGSVNLTKFVRNAFTDQAEFDWEEYKEVVRVFTRMLDNVVEVNGLPLEQQRAEIMRKRRHGMGFLGLGSTVTMLKMKYGSKESCEFTERIAREMAVAGWEMGLALAKEKGAAPIMDEAFAVTAEMLRKRPEMKKDGWKVGQEITGKVLHAKYSRYMQRVAEVAPELVDELARIGARFTHHSSIAPTGTISLSLANNASNGIEPSFAHHYSRNVIREGKKSKEKVDVYSFELLAYRELVNAKAMPFSDEPGAQLPDYFIAADDITPKEHVDVQAAAQKWVDSSISKTANVPTDYPYEDFKDIYRYAHEQGLKGCTTFRFNPAAFQGVLVKEADLENTTYRFELEDGSVLEVKGNEQIEYDGEMHTAANLFDALKEGYYGKF</sequence>
<dbReference type="GO" id="GO:0005524">
    <property type="term" value="F:ATP binding"/>
    <property type="evidence" value="ECO:0007669"/>
    <property type="project" value="InterPro"/>
</dbReference>
<dbReference type="CDD" id="cd02888">
    <property type="entry name" value="RNR_II_dimer"/>
    <property type="match status" value="1"/>
</dbReference>
<feature type="domain" description="Ribonucleotide reductase large subunit C-terminal" evidence="13">
    <location>
        <begin position="106"/>
        <end position="652"/>
    </location>
</feature>
<evidence type="ECO:0000256" key="2">
    <source>
        <dbReference type="ARBA" id="ARBA00007405"/>
    </source>
</evidence>
<name>A0A371K0D7_9GAMM</name>
<comment type="similarity">
    <text evidence="2 11">Belongs to the ribonucleoside diphosphate reductase class-2 family.</text>
</comment>
<dbReference type="OrthoDB" id="9762933at2"/>
<dbReference type="PANTHER" id="PTHR43371:SF1">
    <property type="entry name" value="RIBONUCLEOSIDE-DIPHOSPHATE REDUCTASE"/>
    <property type="match status" value="1"/>
</dbReference>
<evidence type="ECO:0000313" key="14">
    <source>
        <dbReference type="EMBL" id="RDZ27322.1"/>
    </source>
</evidence>
<dbReference type="RefSeq" id="WP_115859698.1">
    <property type="nucleotide sequence ID" value="NZ_QTSU01000002.1"/>
</dbReference>
<accession>A0A371K0D7</accession>
<keyword evidence="6 11" id="KW-0560">Oxidoreductase</keyword>
<keyword evidence="4 11" id="KW-0237">DNA synthesis</keyword>
<dbReference type="PRINTS" id="PR01183">
    <property type="entry name" value="RIBORDTASEM1"/>
</dbReference>
<keyword evidence="7" id="KW-0215">Deoxyribonucleotide synthesis</keyword>